<feature type="region of interest" description="Disordered" evidence="1">
    <location>
        <begin position="438"/>
        <end position="458"/>
    </location>
</feature>
<dbReference type="NCBIfam" id="TIGR02669">
    <property type="entry name" value="SpoIID_LytB"/>
    <property type="match status" value="1"/>
</dbReference>
<feature type="compositionally biased region" description="Low complexity" evidence="1">
    <location>
        <begin position="390"/>
        <end position="417"/>
    </location>
</feature>
<evidence type="ECO:0000256" key="1">
    <source>
        <dbReference type="SAM" id="MobiDB-lite"/>
    </source>
</evidence>
<feature type="compositionally biased region" description="Low complexity" evidence="1">
    <location>
        <begin position="441"/>
        <end position="458"/>
    </location>
</feature>
<name>A0A1H4LBF7_TSUTY</name>
<dbReference type="GO" id="GO:0030435">
    <property type="term" value="P:sporulation resulting in formation of a cellular spore"/>
    <property type="evidence" value="ECO:0007669"/>
    <property type="project" value="InterPro"/>
</dbReference>
<dbReference type="EMBL" id="FNSA01000003">
    <property type="protein sequence ID" value="SEB67512.1"/>
    <property type="molecule type" value="Genomic_DNA"/>
</dbReference>
<dbReference type="InterPro" id="IPR013486">
    <property type="entry name" value="SpoIID/LytB"/>
</dbReference>
<dbReference type="InterPro" id="IPR013693">
    <property type="entry name" value="SpoIID/LytB_N"/>
</dbReference>
<sequence>MPVWIDGGPRRRRGRRTVALALLPALAVGGAAALLSTTNIVGDPELAAGSDVTFTGQGNGHGRGLGQWGAFGYAKAGWKAEQIVAHYYGGSQLARADVKLPVRVQLTTQKAANVLAPAGAKIGDQPVAPGQAVRLEGGNAVITTGCNGPVVKTVPAGEDATISPLNAEAGRPVGELLTFCGSNAAYRGAIAAKDGKVFNVVTIEDYVRGVVPVESKVEWADQGGYEALRAQAIAARSYALAEGAKRGDRYNDTQDSQVYGGAGKEDPRTDKAVASTAGLVMAKNGYAVSTEFSSSTGGYTAGGDFTAVKDDGDVVSPFKNWTQKVPTSKIAQEFGVGAFKSIRVVKTQSAQAGRVEAVEIVGANRTVTAKGDEVRKKLGLRSDWFTIDGQAPASAPAPGAPSAPGAATAPSSATQAPVPGRVVDQPIVAAPVDPFNPVPTAPNAAQTAPTGATTPTAAAPTAGTVAAAPAAPAAPAVPTVPGAAPAVAAAGSPAVPSAPAAAPAAPTAPAAPAIPGIPAPPAASVAAAGVQAVTGKAAVEAAYAAAGGEKGTLGRAVANPIAFPDGSILQSYQNGTIYYSKANGAQVVPSGVSAPATLLNWATAFAAGGAPSLPPLPLLNLIPGWGDVVGINPTAADTPAGVPAVPVTPGDTSAAATPGSSTPAAPAAPSAPSTPGAPAAPAAPATTAPAAPAAPSAPAGSTPLAVPTVPNAPA</sequence>
<dbReference type="Proteomes" id="UP000182241">
    <property type="component" value="Unassembled WGS sequence"/>
</dbReference>
<dbReference type="OrthoDB" id="9773852at2"/>
<dbReference type="Pfam" id="PF08486">
    <property type="entry name" value="SpoIID"/>
    <property type="match status" value="1"/>
</dbReference>
<feature type="domain" description="Sporulation stage II protein D amidase enhancer LytB N-terminal" evidence="2">
    <location>
        <begin position="196"/>
        <end position="281"/>
    </location>
</feature>
<protein>
    <submittedName>
        <fullName evidence="3">SpoIID/LytB domain protein</fullName>
    </submittedName>
</protein>
<proteinExistence type="predicted"/>
<dbReference type="RefSeq" id="WP_068740546.1">
    <property type="nucleotide sequence ID" value="NZ_FNSA01000003.1"/>
</dbReference>
<dbReference type="STRING" id="57704.SAMN04489793_0507"/>
<feature type="region of interest" description="Disordered" evidence="1">
    <location>
        <begin position="389"/>
        <end position="418"/>
    </location>
</feature>
<evidence type="ECO:0000313" key="3">
    <source>
        <dbReference type="EMBL" id="SEB67512.1"/>
    </source>
</evidence>
<evidence type="ECO:0000259" key="2">
    <source>
        <dbReference type="Pfam" id="PF08486"/>
    </source>
</evidence>
<reference evidence="4" key="1">
    <citation type="submission" date="2016-10" db="EMBL/GenBank/DDBJ databases">
        <authorList>
            <person name="Varghese N."/>
            <person name="Submissions S."/>
        </authorList>
    </citation>
    <scope>NUCLEOTIDE SEQUENCE [LARGE SCALE GENOMIC DNA]</scope>
    <source>
        <strain evidence="4">DSM 44234</strain>
    </source>
</reference>
<accession>A0A1H4LBF7</accession>
<evidence type="ECO:0000313" key="4">
    <source>
        <dbReference type="Proteomes" id="UP000182241"/>
    </source>
</evidence>
<feature type="region of interest" description="Disordered" evidence="1">
    <location>
        <begin position="640"/>
        <end position="714"/>
    </location>
</feature>
<dbReference type="AlphaFoldDB" id="A0A1H4LBF7"/>
<keyword evidence="4" id="KW-1185">Reference proteome</keyword>
<organism evidence="3 4">
    <name type="scientific">Tsukamurella tyrosinosolvens</name>
    <dbReference type="NCBI Taxonomy" id="57704"/>
    <lineage>
        <taxon>Bacteria</taxon>
        <taxon>Bacillati</taxon>
        <taxon>Actinomycetota</taxon>
        <taxon>Actinomycetes</taxon>
        <taxon>Mycobacteriales</taxon>
        <taxon>Tsukamurellaceae</taxon>
        <taxon>Tsukamurella</taxon>
    </lineage>
</organism>
<feature type="compositionally biased region" description="Low complexity" evidence="1">
    <location>
        <begin position="640"/>
        <end position="703"/>
    </location>
</feature>
<gene>
    <name evidence="3" type="ORF">SAMN04489793_0507</name>
</gene>